<comment type="caution">
    <text evidence="1">The sequence shown here is derived from an EMBL/GenBank/DDBJ whole genome shotgun (WGS) entry which is preliminary data.</text>
</comment>
<dbReference type="AlphaFoldDB" id="A0A9P6NCX0"/>
<evidence type="ECO:0000313" key="1">
    <source>
        <dbReference type="EMBL" id="KAG0141470.1"/>
    </source>
</evidence>
<protein>
    <submittedName>
        <fullName evidence="1">Uncharacterized protein</fullName>
    </submittedName>
</protein>
<organism evidence="1 2">
    <name type="scientific">Cronartium quercuum f. sp. fusiforme G11</name>
    <dbReference type="NCBI Taxonomy" id="708437"/>
    <lineage>
        <taxon>Eukaryota</taxon>
        <taxon>Fungi</taxon>
        <taxon>Dikarya</taxon>
        <taxon>Basidiomycota</taxon>
        <taxon>Pucciniomycotina</taxon>
        <taxon>Pucciniomycetes</taxon>
        <taxon>Pucciniales</taxon>
        <taxon>Coleosporiaceae</taxon>
        <taxon>Cronartium</taxon>
    </lineage>
</organism>
<proteinExistence type="predicted"/>
<keyword evidence="2" id="KW-1185">Reference proteome</keyword>
<dbReference type="Proteomes" id="UP000886653">
    <property type="component" value="Unassembled WGS sequence"/>
</dbReference>
<reference evidence="1" key="1">
    <citation type="submission" date="2013-11" db="EMBL/GenBank/DDBJ databases">
        <title>Genome sequence of the fusiform rust pathogen reveals effectors for host alternation and coevolution with pine.</title>
        <authorList>
            <consortium name="DOE Joint Genome Institute"/>
            <person name="Smith K."/>
            <person name="Pendleton A."/>
            <person name="Kubisiak T."/>
            <person name="Anderson C."/>
            <person name="Salamov A."/>
            <person name="Aerts A."/>
            <person name="Riley R."/>
            <person name="Clum A."/>
            <person name="Lindquist E."/>
            <person name="Ence D."/>
            <person name="Campbell M."/>
            <person name="Kronenberg Z."/>
            <person name="Feau N."/>
            <person name="Dhillon B."/>
            <person name="Hamelin R."/>
            <person name="Burleigh J."/>
            <person name="Smith J."/>
            <person name="Yandell M."/>
            <person name="Nelson C."/>
            <person name="Grigoriev I."/>
            <person name="Davis J."/>
        </authorList>
    </citation>
    <scope>NUCLEOTIDE SEQUENCE</scope>
    <source>
        <strain evidence="1">G11</strain>
    </source>
</reference>
<sequence length="93" mass="10203">MHHLGMPSVKQATLVVNLPEPGPKLDPQPTKWKSPMIPMSIHKLMAEIQATFQAALASQAQAYESQLAESHKAMSHLEDHLNDIKVVSKAVTP</sequence>
<gene>
    <name evidence="1" type="ORF">CROQUDRAFT_98744</name>
</gene>
<accession>A0A9P6NCX0</accession>
<evidence type="ECO:0000313" key="2">
    <source>
        <dbReference type="Proteomes" id="UP000886653"/>
    </source>
</evidence>
<dbReference type="EMBL" id="MU167385">
    <property type="protein sequence ID" value="KAG0141470.1"/>
    <property type="molecule type" value="Genomic_DNA"/>
</dbReference>
<name>A0A9P6NCX0_9BASI</name>